<name>A0A371CPC5_9APHY</name>
<feature type="compositionally biased region" description="Low complexity" evidence="1">
    <location>
        <begin position="249"/>
        <end position="259"/>
    </location>
</feature>
<sequence length="275" mass="29860">MASASWLILPRLNCRSSFAGQVCDVLPAVAWPCVHVHPENECDAIWGLHLLSIERVYLRMTSRGRREADCCRTVLVPRTRVPQSIPRAYTHLPQPTLPILLSSLCTASMMATDYQLAARDIVGSVTSLDEFNSNDGMSTSSETSSETTSLNTPNDSPYASVIEVVSSDMDAMDLEGDDANGACCIREDDFTTPRPRQVPFSNASAGLESPSRIKPIARAVVKAKTLVKALVRRRPTRKVVPDFEGPSETVTTSASSSAVPGGWRDTMVSRLHVGP</sequence>
<organism evidence="2 3">
    <name type="scientific">Lentinus brumalis</name>
    <dbReference type="NCBI Taxonomy" id="2498619"/>
    <lineage>
        <taxon>Eukaryota</taxon>
        <taxon>Fungi</taxon>
        <taxon>Dikarya</taxon>
        <taxon>Basidiomycota</taxon>
        <taxon>Agaricomycotina</taxon>
        <taxon>Agaricomycetes</taxon>
        <taxon>Polyporales</taxon>
        <taxon>Polyporaceae</taxon>
        <taxon>Lentinus</taxon>
    </lineage>
</organism>
<dbReference type="EMBL" id="KZ857492">
    <property type="protein sequence ID" value="RDX42136.1"/>
    <property type="molecule type" value="Genomic_DNA"/>
</dbReference>
<feature type="region of interest" description="Disordered" evidence="1">
    <location>
        <begin position="242"/>
        <end position="275"/>
    </location>
</feature>
<evidence type="ECO:0000256" key="1">
    <source>
        <dbReference type="SAM" id="MobiDB-lite"/>
    </source>
</evidence>
<keyword evidence="3" id="KW-1185">Reference proteome</keyword>
<proteinExistence type="predicted"/>
<reference evidence="2 3" key="1">
    <citation type="journal article" date="2018" name="Biotechnol. Biofuels">
        <title>Integrative visual omics of the white-rot fungus Polyporus brumalis exposes the biotechnological potential of its oxidative enzymes for delignifying raw plant biomass.</title>
        <authorList>
            <person name="Miyauchi S."/>
            <person name="Rancon A."/>
            <person name="Drula E."/>
            <person name="Hage H."/>
            <person name="Chaduli D."/>
            <person name="Favel A."/>
            <person name="Grisel S."/>
            <person name="Henrissat B."/>
            <person name="Herpoel-Gimbert I."/>
            <person name="Ruiz-Duenas F.J."/>
            <person name="Chevret D."/>
            <person name="Hainaut M."/>
            <person name="Lin J."/>
            <person name="Wang M."/>
            <person name="Pangilinan J."/>
            <person name="Lipzen A."/>
            <person name="Lesage-Meessen L."/>
            <person name="Navarro D."/>
            <person name="Riley R."/>
            <person name="Grigoriev I.V."/>
            <person name="Zhou S."/>
            <person name="Raouche S."/>
            <person name="Rosso M.N."/>
        </authorList>
    </citation>
    <scope>NUCLEOTIDE SEQUENCE [LARGE SCALE GENOMIC DNA]</scope>
    <source>
        <strain evidence="2 3">BRFM 1820</strain>
    </source>
</reference>
<dbReference type="AlphaFoldDB" id="A0A371CPC5"/>
<dbReference type="Proteomes" id="UP000256964">
    <property type="component" value="Unassembled WGS sequence"/>
</dbReference>
<protein>
    <submittedName>
        <fullName evidence="2">Uncharacterized protein</fullName>
    </submittedName>
</protein>
<evidence type="ECO:0000313" key="2">
    <source>
        <dbReference type="EMBL" id="RDX42136.1"/>
    </source>
</evidence>
<gene>
    <name evidence="2" type="ORF">OH76DRAFT_143860</name>
</gene>
<feature type="region of interest" description="Disordered" evidence="1">
    <location>
        <begin position="132"/>
        <end position="157"/>
    </location>
</feature>
<feature type="compositionally biased region" description="Low complexity" evidence="1">
    <location>
        <begin position="138"/>
        <end position="149"/>
    </location>
</feature>
<evidence type="ECO:0000313" key="3">
    <source>
        <dbReference type="Proteomes" id="UP000256964"/>
    </source>
</evidence>
<accession>A0A371CPC5</accession>